<feature type="region of interest" description="Disordered" evidence="3">
    <location>
        <begin position="1"/>
        <end position="29"/>
    </location>
</feature>
<dbReference type="Gene3D" id="1.10.8.60">
    <property type="match status" value="1"/>
</dbReference>
<dbReference type="InterPro" id="IPR003593">
    <property type="entry name" value="AAA+_ATPase"/>
</dbReference>
<dbReference type="GO" id="GO:0016887">
    <property type="term" value="F:ATP hydrolysis activity"/>
    <property type="evidence" value="ECO:0007669"/>
    <property type="project" value="InterPro"/>
</dbReference>
<proteinExistence type="predicted"/>
<feature type="compositionally biased region" description="Low complexity" evidence="3">
    <location>
        <begin position="299"/>
        <end position="326"/>
    </location>
</feature>
<dbReference type="Gene3D" id="3.40.50.300">
    <property type="entry name" value="P-loop containing nucleotide triphosphate hydrolases"/>
    <property type="match status" value="2"/>
</dbReference>
<dbReference type="FunFam" id="1.10.8.60:FF:000002">
    <property type="entry name" value="ATP-dependent Clp protease ATP-binding subunit ClpX"/>
    <property type="match status" value="1"/>
</dbReference>
<keyword evidence="2" id="KW-0067">ATP-binding</keyword>
<dbReference type="GO" id="GO:0005524">
    <property type="term" value="F:ATP binding"/>
    <property type="evidence" value="ECO:0007669"/>
    <property type="project" value="UniProtKB-KW"/>
</dbReference>
<dbReference type="InterPro" id="IPR019489">
    <property type="entry name" value="Clp_ATPase_C"/>
</dbReference>
<feature type="region of interest" description="Disordered" evidence="3">
    <location>
        <begin position="83"/>
        <end position="180"/>
    </location>
</feature>
<feature type="region of interest" description="Disordered" evidence="3">
    <location>
        <begin position="296"/>
        <end position="354"/>
    </location>
</feature>
<feature type="compositionally biased region" description="Polar residues" evidence="3">
    <location>
        <begin position="1"/>
        <end position="10"/>
    </location>
</feature>
<dbReference type="Pfam" id="PF07724">
    <property type="entry name" value="AAA_2"/>
    <property type="match status" value="1"/>
</dbReference>
<keyword evidence="1" id="KW-0547">Nucleotide-binding</keyword>
<organism evidence="6">
    <name type="scientific">Mucor ambiguus</name>
    <dbReference type="NCBI Taxonomy" id="91626"/>
    <lineage>
        <taxon>Eukaryota</taxon>
        <taxon>Fungi</taxon>
        <taxon>Fungi incertae sedis</taxon>
        <taxon>Mucoromycota</taxon>
        <taxon>Mucoromycotina</taxon>
        <taxon>Mucoromycetes</taxon>
        <taxon>Mucorales</taxon>
        <taxon>Mucorineae</taxon>
        <taxon>Mucoraceae</taxon>
        <taxon>Mucor</taxon>
    </lineage>
</organism>
<dbReference type="SUPFAM" id="SSF52540">
    <property type="entry name" value="P-loop containing nucleoside triphosphate hydrolases"/>
    <property type="match status" value="1"/>
</dbReference>
<sequence length="574" mass="62299">MIKRSYNSSIDFGDPSSSPSSSSPNGLSDWQHHLDSTIVSDPRTIVKHLNEYVIGQDRAKKTLAVAVFNHYSRVRSNLLSQLEQQQQQLEQEQYDQDKPHAEHHHPTLPSDTSTQSMGLDLVPAERLGSNGNYHQQQQQHQQQHQRRNWENPPTTTLHTTTRTKSHESIKKQNSHPDDATTVYDKSNVMLIGPTGSGKTLLARTLAQILQVPFSMSDATPFTQAGYVGEDVELVIQRLLQSCDYDVKRAETGIVFIDEIDKISRRSDAMSASRDVSGEGVQQSLLRMLEGTIINVTDKGASNSSSGSPQNSSSRRGGLPGSSIGIGPSAGSGGVGSGSGSGSGSSGHGPSGKGETYAVDTSNILFILSGAFVGLDKTIQDRMNKGSIGFNAMMRALGEDTVEIASNQPGGKKQLIHPLSLTEPADLVKYGLIPEFVGRLPVIASVENLTIDDLVRVLTEPRNSLLKQYQGLFALSKVDLRFSKTALRKIAGMALEKKTGARGLRRIMENLLLDPMYDTPASCVEQVIINSKVVSGDKKAIYLGKDQKHLSDKIIAEDDGQDTNANEGLKQATVM</sequence>
<evidence type="ECO:0000256" key="2">
    <source>
        <dbReference type="ARBA" id="ARBA00022840"/>
    </source>
</evidence>
<dbReference type="SMART" id="SM01086">
    <property type="entry name" value="ClpB_D2-small"/>
    <property type="match status" value="1"/>
</dbReference>
<dbReference type="STRING" id="91626.A0A0C9MKB9"/>
<protein>
    <submittedName>
        <fullName evidence="6">ClpX ATPase regulatory subunit</fullName>
    </submittedName>
</protein>
<dbReference type="SMART" id="SM00382">
    <property type="entry name" value="AAA"/>
    <property type="match status" value="1"/>
</dbReference>
<evidence type="ECO:0000259" key="4">
    <source>
        <dbReference type="SMART" id="SM00382"/>
    </source>
</evidence>
<dbReference type="PANTHER" id="PTHR48102:SF7">
    <property type="entry name" value="ATP-DEPENDENT CLP PROTEASE ATP-BINDING SUBUNIT CLPX-LIKE, MITOCHONDRIAL"/>
    <property type="match status" value="1"/>
</dbReference>
<dbReference type="InterPro" id="IPR027417">
    <property type="entry name" value="P-loop_NTPase"/>
</dbReference>
<keyword evidence="7" id="KW-1185">Reference proteome</keyword>
<name>A0A0C9MKB9_9FUNG</name>
<dbReference type="AlphaFoldDB" id="A0A0C9MKB9"/>
<dbReference type="GO" id="GO:0005759">
    <property type="term" value="C:mitochondrial matrix"/>
    <property type="evidence" value="ECO:0007669"/>
    <property type="project" value="TreeGrafter"/>
</dbReference>
<dbReference type="InterPro" id="IPR050052">
    <property type="entry name" value="ATP-dep_Clp_protease_ClpX"/>
</dbReference>
<reference evidence="6" key="1">
    <citation type="submission" date="2014-09" db="EMBL/GenBank/DDBJ databases">
        <title>Draft genome sequence of an oleaginous Mucoromycotina fungus Mucor ambiguus NBRC6742.</title>
        <authorList>
            <person name="Takeda I."/>
            <person name="Yamane N."/>
            <person name="Morita T."/>
            <person name="Tamano K."/>
            <person name="Machida M."/>
            <person name="Baker S."/>
            <person name="Koike H."/>
        </authorList>
    </citation>
    <scope>NUCLEOTIDE SEQUENCE</scope>
    <source>
        <strain evidence="6">NBRC 6742</strain>
    </source>
</reference>
<evidence type="ECO:0000313" key="7">
    <source>
        <dbReference type="Proteomes" id="UP000053815"/>
    </source>
</evidence>
<accession>A0A0C9MKB9</accession>
<dbReference type="EMBL" id="DF836473">
    <property type="protein sequence ID" value="GAN07979.1"/>
    <property type="molecule type" value="Genomic_DNA"/>
</dbReference>
<evidence type="ECO:0000256" key="1">
    <source>
        <dbReference type="ARBA" id="ARBA00022741"/>
    </source>
</evidence>
<feature type="domain" description="Clp ATPase C-terminal" evidence="5">
    <location>
        <begin position="448"/>
        <end position="542"/>
    </location>
</feature>
<evidence type="ECO:0000256" key="3">
    <source>
        <dbReference type="SAM" id="MobiDB-lite"/>
    </source>
</evidence>
<feature type="compositionally biased region" description="Low complexity" evidence="3">
    <location>
        <begin position="15"/>
        <end position="24"/>
    </location>
</feature>
<dbReference type="PANTHER" id="PTHR48102">
    <property type="entry name" value="ATP-DEPENDENT CLP PROTEASE ATP-BINDING SUBUNIT CLPX-LIKE, MITOCHONDRIAL-RELATED"/>
    <property type="match status" value="1"/>
</dbReference>
<feature type="compositionally biased region" description="Basic and acidic residues" evidence="3">
    <location>
        <begin position="164"/>
        <end position="178"/>
    </location>
</feature>
<evidence type="ECO:0000313" key="6">
    <source>
        <dbReference type="EMBL" id="GAN07979.1"/>
    </source>
</evidence>
<dbReference type="GO" id="GO:0051603">
    <property type="term" value="P:proteolysis involved in protein catabolic process"/>
    <property type="evidence" value="ECO:0007669"/>
    <property type="project" value="TreeGrafter"/>
</dbReference>
<dbReference type="Proteomes" id="UP000053815">
    <property type="component" value="Unassembled WGS sequence"/>
</dbReference>
<dbReference type="InterPro" id="IPR003959">
    <property type="entry name" value="ATPase_AAA_core"/>
</dbReference>
<gene>
    <name evidence="6" type="ORF">MAM1_0184c07484</name>
</gene>
<feature type="compositionally biased region" description="Gly residues" evidence="3">
    <location>
        <begin position="327"/>
        <end position="351"/>
    </location>
</feature>
<feature type="domain" description="AAA+ ATPase" evidence="4">
    <location>
        <begin position="184"/>
        <end position="383"/>
    </location>
</feature>
<dbReference type="OrthoDB" id="1721884at2759"/>
<evidence type="ECO:0000259" key="5">
    <source>
        <dbReference type="SMART" id="SM01086"/>
    </source>
</evidence>
<dbReference type="Pfam" id="PF10431">
    <property type="entry name" value="ClpB_D2-small"/>
    <property type="match status" value="1"/>
</dbReference>